<proteinExistence type="predicted"/>
<organism evidence="1 2">
    <name type="scientific">Tagetes erecta</name>
    <name type="common">African marigold</name>
    <dbReference type="NCBI Taxonomy" id="13708"/>
    <lineage>
        <taxon>Eukaryota</taxon>
        <taxon>Viridiplantae</taxon>
        <taxon>Streptophyta</taxon>
        <taxon>Embryophyta</taxon>
        <taxon>Tracheophyta</taxon>
        <taxon>Spermatophyta</taxon>
        <taxon>Magnoliopsida</taxon>
        <taxon>eudicotyledons</taxon>
        <taxon>Gunneridae</taxon>
        <taxon>Pentapetalae</taxon>
        <taxon>asterids</taxon>
        <taxon>campanulids</taxon>
        <taxon>Asterales</taxon>
        <taxon>Asteraceae</taxon>
        <taxon>Asteroideae</taxon>
        <taxon>Heliantheae alliance</taxon>
        <taxon>Tageteae</taxon>
        <taxon>Tagetes</taxon>
    </lineage>
</organism>
<dbReference type="AlphaFoldDB" id="A0AAD8P774"/>
<protein>
    <submittedName>
        <fullName evidence="1">Uncharacterized protein</fullName>
    </submittedName>
</protein>
<name>A0AAD8P774_TARER</name>
<accession>A0AAD8P774</accession>
<keyword evidence="2" id="KW-1185">Reference proteome</keyword>
<evidence type="ECO:0000313" key="2">
    <source>
        <dbReference type="Proteomes" id="UP001229421"/>
    </source>
</evidence>
<evidence type="ECO:0000313" key="1">
    <source>
        <dbReference type="EMBL" id="KAK1434944.1"/>
    </source>
</evidence>
<sequence length="73" mass="8630">MYNVAWSRPMAPGVFVNNHVYWILLEDKIYDFDLTTETFELFPSPSYDINELRLMPVLGVLKDRDVLSYQITK</sequence>
<dbReference type="Proteomes" id="UP001229421">
    <property type="component" value="Unassembled WGS sequence"/>
</dbReference>
<reference evidence="1" key="1">
    <citation type="journal article" date="2023" name="bioRxiv">
        <title>Improved chromosome-level genome assembly for marigold (Tagetes erecta).</title>
        <authorList>
            <person name="Jiang F."/>
            <person name="Yuan L."/>
            <person name="Wang S."/>
            <person name="Wang H."/>
            <person name="Xu D."/>
            <person name="Wang A."/>
            <person name="Fan W."/>
        </authorList>
    </citation>
    <scope>NUCLEOTIDE SEQUENCE</scope>
    <source>
        <strain evidence="1">WSJ</strain>
        <tissue evidence="1">Leaf</tissue>
    </source>
</reference>
<dbReference type="EMBL" id="JAUHHV010000001">
    <property type="protein sequence ID" value="KAK1434944.1"/>
    <property type="molecule type" value="Genomic_DNA"/>
</dbReference>
<comment type="caution">
    <text evidence="1">The sequence shown here is derived from an EMBL/GenBank/DDBJ whole genome shotgun (WGS) entry which is preliminary data.</text>
</comment>
<gene>
    <name evidence="1" type="ORF">QVD17_00699</name>
</gene>